<keyword evidence="5 12" id="KW-0812">Transmembrane</keyword>
<evidence type="ECO:0000256" key="9">
    <source>
        <dbReference type="ARBA" id="ARBA00023077"/>
    </source>
</evidence>
<evidence type="ECO:0000256" key="8">
    <source>
        <dbReference type="ARBA" id="ARBA00023065"/>
    </source>
</evidence>
<dbReference type="InterPro" id="IPR000531">
    <property type="entry name" value="Beta-barrel_TonB"/>
</dbReference>
<dbReference type="PANTHER" id="PTHR32552:SF68">
    <property type="entry name" value="FERRICHROME OUTER MEMBRANE TRANSPORTER_PHAGE RECEPTOR"/>
    <property type="match status" value="1"/>
</dbReference>
<keyword evidence="10 12" id="KW-0472">Membrane</keyword>
<dbReference type="InterPro" id="IPR037066">
    <property type="entry name" value="Plug_dom_sf"/>
</dbReference>
<dbReference type="PANTHER" id="PTHR32552">
    <property type="entry name" value="FERRICHROME IRON RECEPTOR-RELATED"/>
    <property type="match status" value="1"/>
</dbReference>
<dbReference type="InterPro" id="IPR039426">
    <property type="entry name" value="TonB-dep_rcpt-like"/>
</dbReference>
<name>A0A7Z8Y5F2_9CAUL</name>
<comment type="subcellular location">
    <subcellularLocation>
        <location evidence="1 12">Cell outer membrane</location>
        <topology evidence="1 12">Multi-pass membrane protein</topology>
    </subcellularLocation>
</comment>
<keyword evidence="6 15" id="KW-0732">Signal</keyword>
<evidence type="ECO:0000256" key="11">
    <source>
        <dbReference type="ARBA" id="ARBA00023237"/>
    </source>
</evidence>
<keyword evidence="8" id="KW-0406">Ion transport</keyword>
<evidence type="ECO:0000313" key="19">
    <source>
        <dbReference type="Proteomes" id="UP000289220"/>
    </source>
</evidence>
<dbReference type="AlphaFoldDB" id="A0A7Z8Y5F2"/>
<keyword evidence="11 12" id="KW-0998">Cell outer membrane</keyword>
<organism evidence="18 19">
    <name type="scientific">Brevundimonas mediterranea</name>
    <dbReference type="NCBI Taxonomy" id="74329"/>
    <lineage>
        <taxon>Bacteria</taxon>
        <taxon>Pseudomonadati</taxon>
        <taxon>Pseudomonadota</taxon>
        <taxon>Alphaproteobacteria</taxon>
        <taxon>Caulobacterales</taxon>
        <taxon>Caulobacteraceae</taxon>
        <taxon>Brevundimonas</taxon>
    </lineage>
</organism>
<reference evidence="18 19" key="1">
    <citation type="submission" date="2018-11" db="EMBL/GenBank/DDBJ databases">
        <authorList>
            <person name="Peiro R."/>
            <person name="Begona"/>
            <person name="Cbmso G."/>
            <person name="Lopez M."/>
            <person name="Gonzalez S."/>
            <person name="Sacristan E."/>
            <person name="Castillo E."/>
        </authorList>
    </citation>
    <scope>NUCLEOTIDE SEQUENCE [LARGE SCALE GENOMIC DNA]</scope>
    <source>
        <strain evidence="18">Brev_genome</strain>
    </source>
</reference>
<evidence type="ECO:0000259" key="16">
    <source>
        <dbReference type="Pfam" id="PF00593"/>
    </source>
</evidence>
<dbReference type="Proteomes" id="UP000289220">
    <property type="component" value="Unassembled WGS sequence"/>
</dbReference>
<feature type="domain" description="TonB-dependent receptor-like beta-barrel" evidence="16">
    <location>
        <begin position="259"/>
        <end position="804"/>
    </location>
</feature>
<evidence type="ECO:0000256" key="12">
    <source>
        <dbReference type="PROSITE-ProRule" id="PRU01360"/>
    </source>
</evidence>
<keyword evidence="9 14" id="KW-0798">TonB box</keyword>
<dbReference type="PROSITE" id="PS52016">
    <property type="entry name" value="TONB_DEPENDENT_REC_3"/>
    <property type="match status" value="1"/>
</dbReference>
<evidence type="ECO:0000259" key="17">
    <source>
        <dbReference type="Pfam" id="PF07715"/>
    </source>
</evidence>
<dbReference type="Gene3D" id="2.170.130.10">
    <property type="entry name" value="TonB-dependent receptor, plug domain"/>
    <property type="match status" value="1"/>
</dbReference>
<keyword evidence="4" id="KW-0410">Iron transport</keyword>
<evidence type="ECO:0000256" key="4">
    <source>
        <dbReference type="ARBA" id="ARBA00022496"/>
    </source>
</evidence>
<keyword evidence="3 12" id="KW-1134">Transmembrane beta strand</keyword>
<keyword evidence="7" id="KW-0408">Iron</keyword>
<dbReference type="PROSITE" id="PS01156">
    <property type="entry name" value="TONB_DEPENDENT_REC_2"/>
    <property type="match status" value="1"/>
</dbReference>
<comment type="caution">
    <text evidence="18">The sequence shown here is derived from an EMBL/GenBank/DDBJ whole genome shotgun (WGS) entry which is preliminary data.</text>
</comment>
<evidence type="ECO:0000256" key="6">
    <source>
        <dbReference type="ARBA" id="ARBA00022729"/>
    </source>
</evidence>
<dbReference type="InterPro" id="IPR010917">
    <property type="entry name" value="TonB_rcpt_CS"/>
</dbReference>
<evidence type="ECO:0000256" key="5">
    <source>
        <dbReference type="ARBA" id="ARBA00022692"/>
    </source>
</evidence>
<evidence type="ECO:0000256" key="15">
    <source>
        <dbReference type="SAM" id="SignalP"/>
    </source>
</evidence>
<evidence type="ECO:0000256" key="13">
    <source>
        <dbReference type="PROSITE-ProRule" id="PRU10144"/>
    </source>
</evidence>
<evidence type="ECO:0000256" key="7">
    <source>
        <dbReference type="ARBA" id="ARBA00023004"/>
    </source>
</evidence>
<gene>
    <name evidence="18" type="primary">fhuA_1</name>
    <name evidence="18" type="ORF">BREV_BREV_02242</name>
</gene>
<protein>
    <submittedName>
        <fullName evidence="18">Ferrichrome-iron receptor</fullName>
    </submittedName>
</protein>
<evidence type="ECO:0000256" key="2">
    <source>
        <dbReference type="ARBA" id="ARBA00022448"/>
    </source>
</evidence>
<dbReference type="InterPro" id="IPR012910">
    <property type="entry name" value="Plug_dom"/>
</dbReference>
<dbReference type="GO" id="GO:0009279">
    <property type="term" value="C:cell outer membrane"/>
    <property type="evidence" value="ECO:0007669"/>
    <property type="project" value="UniProtKB-SubCell"/>
</dbReference>
<evidence type="ECO:0000256" key="3">
    <source>
        <dbReference type="ARBA" id="ARBA00022452"/>
    </source>
</evidence>
<proteinExistence type="inferred from homology"/>
<feature type="short sequence motif" description="TonB C-terminal box" evidence="13">
    <location>
        <begin position="824"/>
        <end position="841"/>
    </location>
</feature>
<dbReference type="SUPFAM" id="SSF56935">
    <property type="entry name" value="Porins"/>
    <property type="match status" value="1"/>
</dbReference>
<accession>A0A7Z8Y5F2</accession>
<dbReference type="EMBL" id="UXHF01000047">
    <property type="protein sequence ID" value="VDC50753.1"/>
    <property type="molecule type" value="Genomic_DNA"/>
</dbReference>
<feature type="domain" description="TonB-dependent receptor plug" evidence="17">
    <location>
        <begin position="58"/>
        <end position="164"/>
    </location>
</feature>
<dbReference type="Pfam" id="PF07715">
    <property type="entry name" value="Plug"/>
    <property type="match status" value="1"/>
</dbReference>
<evidence type="ECO:0000256" key="10">
    <source>
        <dbReference type="ARBA" id="ARBA00023136"/>
    </source>
</evidence>
<comment type="similarity">
    <text evidence="12 14">Belongs to the TonB-dependent receptor family.</text>
</comment>
<evidence type="ECO:0000313" key="18">
    <source>
        <dbReference type="EMBL" id="VDC50753.1"/>
    </source>
</evidence>
<keyword evidence="2 12" id="KW-0813">Transport</keyword>
<dbReference type="Gene3D" id="2.40.170.20">
    <property type="entry name" value="TonB-dependent receptor, beta-barrel domain"/>
    <property type="match status" value="1"/>
</dbReference>
<dbReference type="InterPro" id="IPR036942">
    <property type="entry name" value="Beta-barrel_TonB_sf"/>
</dbReference>
<dbReference type="GO" id="GO:0015344">
    <property type="term" value="F:siderophore uptake transmembrane transporter activity"/>
    <property type="evidence" value="ECO:0007669"/>
    <property type="project" value="TreeGrafter"/>
</dbReference>
<keyword evidence="18" id="KW-0675">Receptor</keyword>
<feature type="chain" id="PRO_5030732601" evidence="15">
    <location>
        <begin position="27"/>
        <end position="841"/>
    </location>
</feature>
<evidence type="ECO:0000256" key="1">
    <source>
        <dbReference type="ARBA" id="ARBA00004571"/>
    </source>
</evidence>
<dbReference type="Pfam" id="PF00593">
    <property type="entry name" value="TonB_dep_Rec_b-barrel"/>
    <property type="match status" value="1"/>
</dbReference>
<feature type="signal peptide" evidence="15">
    <location>
        <begin position="1"/>
        <end position="26"/>
    </location>
</feature>
<keyword evidence="19" id="KW-1185">Reference proteome</keyword>
<evidence type="ECO:0000256" key="14">
    <source>
        <dbReference type="RuleBase" id="RU003357"/>
    </source>
</evidence>
<dbReference type="RefSeq" id="WP_154726377.1">
    <property type="nucleotide sequence ID" value="NZ_UXHF01000047.1"/>
</dbReference>
<sequence length="841" mass="91706">MINRKRLFWATTAIVGTLAGAGAASAQSTGTQATEVDEIVVTGARGPRTIDGAIVAENVGKSRSTITQEYIATQAAGQSINEILNLVPGMNFTNNDPYGSSGGNIRLHGFDGNRIAQTFDGMPLNDSGNYALYTNQQLDSELIDRATVNTGTTDADSPSASATGGTINISSITPTEEFGGWVKGSLGDFNYKRVMGLVNTGAVGPWGTRAWLAYSDQSYDKFKGIGDLGKIQYNAKIYQPIRDNGDFVSLAAHWNRNRNNNYNGPNLFRNADGSLGSTADTSPFGWNVDFVPTYTAPTFRNGLADVDSNGTSYWGLRVNPSDTGNLRGQSRFTLAEGLIFTFDPSFQYVLANGGSQQTVLAENDALLRGTNATGGVDLNGDGDLLDKVRVMTPSNTHTQRYGINSSLIWNLNEDHSLRLAYTLDHARHRQTGAYGTIDFSNPTEPRFTNYFGGRNGPTITNLNGYDLRARDRLSYAILNQVAFEYRGKFMDDHLRLNLGVRAPFFKREMNQYCYSQSGSSSVRCTSETASTTGLVNGVSTPLANGMVSFAGVGTTRTVDGVPVFTSTQFIKPYSREKTFDDILPNLNATWRFDGASSVYFSYAESLTLPRTDNLYTVLYNADGELISPILDPETSKTYDAGYRYQTGTLIASANIWYTQFQNRILSAYDPETNISTDRNVGDVDMMGFDAQLGYSPIESLSFYASASYNDSEIQDDYRRSSSSVIPVGGKSLVETPDWTFVLSAKYETGPLSAGIQAKYVGERWLTDVNDLAVPSYTVVNADARFDLGYFGFEGTDIQINVTNLLDEEYFGSLGTGLDANSSLYANQGPPRTIQASVRYAF</sequence>